<evidence type="ECO:0000256" key="7">
    <source>
        <dbReference type="PIRSR" id="PIRSR628651-50"/>
    </source>
</evidence>
<comment type="similarity">
    <text evidence="2">Belongs to the ING family.</text>
</comment>
<keyword evidence="3 8" id="KW-0479">Metal-binding</keyword>
<feature type="binding site" evidence="8">
    <location>
        <position position="123"/>
    </location>
    <ligand>
        <name>Zn(2+)</name>
        <dbReference type="ChEBI" id="CHEBI:29105"/>
        <label>2</label>
    </ligand>
</feature>
<dbReference type="PROSITE" id="PS50016">
    <property type="entry name" value="ZF_PHD_2"/>
    <property type="match status" value="1"/>
</dbReference>
<evidence type="ECO:0000256" key="1">
    <source>
        <dbReference type="ARBA" id="ARBA00004123"/>
    </source>
</evidence>
<dbReference type="InterPro" id="IPR019787">
    <property type="entry name" value="Znf_PHD-finger"/>
</dbReference>
<feature type="binding site" evidence="8">
    <location>
        <position position="129"/>
    </location>
    <ligand>
        <name>Zn(2+)</name>
        <dbReference type="ChEBI" id="CHEBI:29105"/>
        <label>1</label>
    </ligand>
</feature>
<dbReference type="CDD" id="cd15584">
    <property type="entry name" value="PHD_ING1_2"/>
    <property type="match status" value="1"/>
</dbReference>
<accession>A0AAV0W4X6</accession>
<proteinExistence type="inferred from homology"/>
<evidence type="ECO:0000313" key="13">
    <source>
        <dbReference type="Proteomes" id="UP001160148"/>
    </source>
</evidence>
<dbReference type="FunFam" id="3.30.40.10:FF:000021">
    <property type="entry name" value="Inhibitor of growth 2b"/>
    <property type="match status" value="1"/>
</dbReference>
<dbReference type="SMART" id="SM00249">
    <property type="entry name" value="PHD"/>
    <property type="match status" value="1"/>
</dbReference>
<dbReference type="PROSITE" id="PS01359">
    <property type="entry name" value="ZF_PHD_1"/>
    <property type="match status" value="1"/>
</dbReference>
<dbReference type="InterPro" id="IPR001965">
    <property type="entry name" value="Znf_PHD"/>
</dbReference>
<feature type="site" description="Histone H3K4me3 binding" evidence="7">
    <location>
        <position position="115"/>
    </location>
</feature>
<dbReference type="InterPro" id="IPR011011">
    <property type="entry name" value="Znf_FYVE_PHD"/>
</dbReference>
<sequence>MDAVETVDSENCNSQGNYSIIVEPIILDNDVVDLNNRKCFKCLGIESIILPGKVRTCGRPKGAIMTTIGLPKRLKTGRALAKKTETKTKNGDRDIAVDSDEQTYCLCNQISYGEMICCDNDLCPVEWFHFSCVLLSTKPKGKWFCPKCRGNRPNKILKPKAQFLKKNERYNKEKEDKA</sequence>
<keyword evidence="13" id="KW-1185">Reference proteome</keyword>
<feature type="binding site" evidence="8">
    <location>
        <position position="107"/>
    </location>
    <ligand>
        <name>Zn(2+)</name>
        <dbReference type="ChEBI" id="CHEBI:29105"/>
        <label>1</label>
    </ligand>
</feature>
<dbReference type="GO" id="GO:0005634">
    <property type="term" value="C:nucleus"/>
    <property type="evidence" value="ECO:0007669"/>
    <property type="project" value="UniProtKB-SubCell"/>
</dbReference>
<feature type="site" description="Histone H3K4me3 binding" evidence="7">
    <location>
        <position position="104"/>
    </location>
</feature>
<protein>
    <recommendedName>
        <fullName evidence="10">PHD-type domain-containing protein</fullName>
    </recommendedName>
</protein>
<evidence type="ECO:0000313" key="12">
    <source>
        <dbReference type="EMBL" id="CAI6372702.1"/>
    </source>
</evidence>
<dbReference type="SUPFAM" id="SSF57903">
    <property type="entry name" value="FYVE/PHD zinc finger"/>
    <property type="match status" value="1"/>
</dbReference>
<feature type="site" description="Histone H3K4me3 binding" evidence="7">
    <location>
        <position position="127"/>
    </location>
</feature>
<evidence type="ECO:0000259" key="10">
    <source>
        <dbReference type="PROSITE" id="PS50016"/>
    </source>
</evidence>
<feature type="binding site" evidence="8">
    <location>
        <position position="105"/>
    </location>
    <ligand>
        <name>Zn(2+)</name>
        <dbReference type="ChEBI" id="CHEBI:29105"/>
        <label>1</label>
    </ligand>
</feature>
<name>A0AAV0W4X6_9HEMI</name>
<comment type="subcellular location">
    <subcellularLocation>
        <location evidence="1">Nucleus</location>
    </subcellularLocation>
</comment>
<keyword evidence="6" id="KW-0539">Nucleus</keyword>
<evidence type="ECO:0000256" key="8">
    <source>
        <dbReference type="PIRSR" id="PIRSR628651-51"/>
    </source>
</evidence>
<dbReference type="InterPro" id="IPR028651">
    <property type="entry name" value="ING_fam"/>
</dbReference>
<dbReference type="AlphaFoldDB" id="A0AAV0W4X6"/>
<dbReference type="InterPro" id="IPR013083">
    <property type="entry name" value="Znf_RING/FYVE/PHD"/>
</dbReference>
<feature type="binding site" evidence="8">
    <location>
        <position position="118"/>
    </location>
    <ligand>
        <name>Zn(2+)</name>
        <dbReference type="ChEBI" id="CHEBI:29105"/>
        <label>2</label>
    </ligand>
</feature>
<dbReference type="PANTHER" id="PTHR10333">
    <property type="entry name" value="INHIBITOR OF GROWTH PROTEIN"/>
    <property type="match status" value="1"/>
</dbReference>
<evidence type="ECO:0000256" key="2">
    <source>
        <dbReference type="ARBA" id="ARBA00010210"/>
    </source>
</evidence>
<dbReference type="PANTHER" id="PTHR10333:SF89">
    <property type="entry name" value="INHIBITOR OF GROWTH PROTEIN"/>
    <property type="match status" value="1"/>
</dbReference>
<dbReference type="GO" id="GO:0008270">
    <property type="term" value="F:zinc ion binding"/>
    <property type="evidence" value="ECO:0007669"/>
    <property type="project" value="UniProtKB-KW"/>
</dbReference>
<dbReference type="InterPro" id="IPR028643">
    <property type="entry name" value="ING1_PHD_Znf"/>
</dbReference>
<evidence type="ECO:0000313" key="11">
    <source>
        <dbReference type="EMBL" id="CAI6350846.1"/>
    </source>
</evidence>
<comment type="caution">
    <text evidence="11">The sequence shown here is derived from an EMBL/GenBank/DDBJ whole genome shotgun (WGS) entry which is preliminary data.</text>
</comment>
<feature type="site" description="Histone H3K4me3 binding" evidence="7">
    <location>
        <position position="119"/>
    </location>
</feature>
<evidence type="ECO:0000256" key="9">
    <source>
        <dbReference type="PROSITE-ProRule" id="PRU00146"/>
    </source>
</evidence>
<dbReference type="EMBL" id="CARXXK010001063">
    <property type="protein sequence ID" value="CAI6372702.1"/>
    <property type="molecule type" value="Genomic_DNA"/>
</dbReference>
<dbReference type="InterPro" id="IPR019786">
    <property type="entry name" value="Zinc_finger_PHD-type_CS"/>
</dbReference>
<evidence type="ECO:0000256" key="5">
    <source>
        <dbReference type="ARBA" id="ARBA00022833"/>
    </source>
</evidence>
<reference evidence="11 13" key="1">
    <citation type="submission" date="2023-01" db="EMBL/GenBank/DDBJ databases">
        <authorList>
            <person name="Whitehead M."/>
        </authorList>
    </citation>
    <scope>NUCLEOTIDE SEQUENCE [LARGE SCALE GENOMIC DNA]</scope>
</reference>
<feature type="binding site" evidence="8">
    <location>
        <position position="132"/>
    </location>
    <ligand>
        <name>Zn(2+)</name>
        <dbReference type="ChEBI" id="CHEBI:29105"/>
        <label>1</label>
    </ligand>
</feature>
<dbReference type="Gene3D" id="3.30.40.10">
    <property type="entry name" value="Zinc/RING finger domain, C3HC4 (zinc finger)"/>
    <property type="match status" value="1"/>
</dbReference>
<keyword evidence="5 8" id="KW-0862">Zinc</keyword>
<evidence type="ECO:0000256" key="6">
    <source>
        <dbReference type="ARBA" id="ARBA00023242"/>
    </source>
</evidence>
<organism evidence="11 13">
    <name type="scientific">Macrosiphum euphorbiae</name>
    <name type="common">potato aphid</name>
    <dbReference type="NCBI Taxonomy" id="13131"/>
    <lineage>
        <taxon>Eukaryota</taxon>
        <taxon>Metazoa</taxon>
        <taxon>Ecdysozoa</taxon>
        <taxon>Arthropoda</taxon>
        <taxon>Hexapoda</taxon>
        <taxon>Insecta</taxon>
        <taxon>Pterygota</taxon>
        <taxon>Neoptera</taxon>
        <taxon>Paraneoptera</taxon>
        <taxon>Hemiptera</taxon>
        <taxon>Sternorrhyncha</taxon>
        <taxon>Aphidomorpha</taxon>
        <taxon>Aphidoidea</taxon>
        <taxon>Aphididae</taxon>
        <taxon>Macrosiphini</taxon>
        <taxon>Macrosiphum</taxon>
    </lineage>
</organism>
<gene>
    <name evidence="12" type="ORF">MEUPH1_LOCUS26542</name>
    <name evidence="11" type="ORF">MEUPH1_LOCUS7262</name>
</gene>
<feature type="domain" description="PHD-type" evidence="10">
    <location>
        <begin position="102"/>
        <end position="151"/>
    </location>
</feature>
<dbReference type="EMBL" id="CARXXK010000001">
    <property type="protein sequence ID" value="CAI6350846.1"/>
    <property type="molecule type" value="Genomic_DNA"/>
</dbReference>
<evidence type="ECO:0000256" key="4">
    <source>
        <dbReference type="ARBA" id="ARBA00022771"/>
    </source>
</evidence>
<keyword evidence="4 9" id="KW-0863">Zinc-finger</keyword>
<dbReference type="Proteomes" id="UP001160148">
    <property type="component" value="Unassembled WGS sequence"/>
</dbReference>
<feature type="binding site" evidence="8">
    <location>
        <position position="148"/>
    </location>
    <ligand>
        <name>Zn(2+)</name>
        <dbReference type="ChEBI" id="CHEBI:29105"/>
        <label>2</label>
    </ligand>
</feature>
<feature type="binding site" evidence="8">
    <location>
        <position position="145"/>
    </location>
    <ligand>
        <name>Zn(2+)</name>
        <dbReference type="ChEBI" id="CHEBI:29105"/>
        <label>2</label>
    </ligand>
</feature>
<dbReference type="GO" id="GO:0045893">
    <property type="term" value="P:positive regulation of DNA-templated transcription"/>
    <property type="evidence" value="ECO:0007669"/>
    <property type="project" value="TreeGrafter"/>
</dbReference>
<evidence type="ECO:0000256" key="3">
    <source>
        <dbReference type="ARBA" id="ARBA00022723"/>
    </source>
</evidence>